<keyword evidence="1" id="KW-1133">Transmembrane helix</keyword>
<dbReference type="EMBL" id="BAAALT010000143">
    <property type="protein sequence ID" value="GAA1816507.1"/>
    <property type="molecule type" value="Genomic_DNA"/>
</dbReference>
<sequence>MNRTGRWPLPGEPRVWLAASGGAIAALLVTVVVLATTRGPAGRTIGLSSGELPTGGAAPVTGPLVDGSTGMDTPDAATPSMPTVAPVEGGVVCPPATVVVSNGESLAIALADAEAGASILMADGLYEGTFVAERPGTADKPIFLCGGSGAVIDGGSVKGGYGMHLDGASYWRLVGFTVRNAQKGVMADKVTFAVIQGLTVERIGDEGIHLRNFSTDNLVIGNTVRRTGERRDKFGEGLYVGSAQSNWCTVSGCLPDRSDRNELRENIISETTAEAVDIKEGTTGGKLIGNAFDGAKLSGSHNDSWVDVKGNKWLIAENIGRNAKQDGFQTHEIVKGWGTGNVFSANTAQVNGPGYGFAFTPVNGNKVSCDNKVTGAAKGFANVKCG</sequence>
<dbReference type="InterPro" id="IPR007742">
    <property type="entry name" value="NosD_dom"/>
</dbReference>
<evidence type="ECO:0000313" key="4">
    <source>
        <dbReference type="Proteomes" id="UP001500218"/>
    </source>
</evidence>
<protein>
    <recommendedName>
        <fullName evidence="2">Periplasmic copper-binding protein NosD beta helix domain-containing protein</fullName>
    </recommendedName>
</protein>
<dbReference type="InterPro" id="IPR011050">
    <property type="entry name" value="Pectin_lyase_fold/virulence"/>
</dbReference>
<feature type="transmembrane region" description="Helical" evidence="1">
    <location>
        <begin position="15"/>
        <end position="35"/>
    </location>
</feature>
<dbReference type="InterPro" id="IPR012334">
    <property type="entry name" value="Pectin_lyas_fold"/>
</dbReference>
<dbReference type="RefSeq" id="WP_344134799.1">
    <property type="nucleotide sequence ID" value="NZ_BAAALT010000143.1"/>
</dbReference>
<feature type="domain" description="Periplasmic copper-binding protein NosD beta helix" evidence="2">
    <location>
        <begin position="159"/>
        <end position="297"/>
    </location>
</feature>
<dbReference type="Gene3D" id="2.160.20.10">
    <property type="entry name" value="Single-stranded right-handed beta-helix, Pectin lyase-like"/>
    <property type="match status" value="1"/>
</dbReference>
<keyword evidence="1" id="KW-0812">Transmembrane</keyword>
<reference evidence="4" key="1">
    <citation type="journal article" date="2019" name="Int. J. Syst. Evol. Microbiol.">
        <title>The Global Catalogue of Microorganisms (GCM) 10K type strain sequencing project: providing services to taxonomists for standard genome sequencing and annotation.</title>
        <authorList>
            <consortium name="The Broad Institute Genomics Platform"/>
            <consortium name="The Broad Institute Genome Sequencing Center for Infectious Disease"/>
            <person name="Wu L."/>
            <person name="Ma J."/>
        </authorList>
    </citation>
    <scope>NUCLEOTIDE SEQUENCE [LARGE SCALE GENOMIC DNA]</scope>
    <source>
        <strain evidence="4">JCM 13250</strain>
    </source>
</reference>
<gene>
    <name evidence="3" type="ORF">GCM10009682_41750</name>
</gene>
<dbReference type="Proteomes" id="UP001500218">
    <property type="component" value="Unassembled WGS sequence"/>
</dbReference>
<dbReference type="Pfam" id="PF05048">
    <property type="entry name" value="NosD"/>
    <property type="match status" value="1"/>
</dbReference>
<accession>A0ABP4YHW8</accession>
<dbReference type="SUPFAM" id="SSF51126">
    <property type="entry name" value="Pectin lyase-like"/>
    <property type="match status" value="1"/>
</dbReference>
<organism evidence="3 4">
    <name type="scientific">Luedemannella flava</name>
    <dbReference type="NCBI Taxonomy" id="349316"/>
    <lineage>
        <taxon>Bacteria</taxon>
        <taxon>Bacillati</taxon>
        <taxon>Actinomycetota</taxon>
        <taxon>Actinomycetes</taxon>
        <taxon>Micromonosporales</taxon>
        <taxon>Micromonosporaceae</taxon>
        <taxon>Luedemannella</taxon>
    </lineage>
</organism>
<name>A0ABP4YHW8_9ACTN</name>
<evidence type="ECO:0000256" key="1">
    <source>
        <dbReference type="SAM" id="Phobius"/>
    </source>
</evidence>
<evidence type="ECO:0000259" key="2">
    <source>
        <dbReference type="Pfam" id="PF05048"/>
    </source>
</evidence>
<keyword evidence="4" id="KW-1185">Reference proteome</keyword>
<evidence type="ECO:0000313" key="3">
    <source>
        <dbReference type="EMBL" id="GAA1816507.1"/>
    </source>
</evidence>
<keyword evidence="1" id="KW-0472">Membrane</keyword>
<comment type="caution">
    <text evidence="3">The sequence shown here is derived from an EMBL/GenBank/DDBJ whole genome shotgun (WGS) entry which is preliminary data.</text>
</comment>
<proteinExistence type="predicted"/>